<dbReference type="Proteomes" id="UP000299102">
    <property type="component" value="Unassembled WGS sequence"/>
</dbReference>
<name>A0A4C1TAG1_EUMVA</name>
<dbReference type="AlphaFoldDB" id="A0A4C1TAG1"/>
<sequence>MKPEFEAKGADEYHSRYETARLYQL</sequence>
<gene>
    <name evidence="1" type="ORF">EVAR_71346_1</name>
</gene>
<evidence type="ECO:0000313" key="1">
    <source>
        <dbReference type="EMBL" id="GBP10560.1"/>
    </source>
</evidence>
<comment type="caution">
    <text evidence="1">The sequence shown here is derived from an EMBL/GenBank/DDBJ whole genome shotgun (WGS) entry which is preliminary data.</text>
</comment>
<dbReference type="EMBL" id="BGZK01012408">
    <property type="protein sequence ID" value="GBP10560.1"/>
    <property type="molecule type" value="Genomic_DNA"/>
</dbReference>
<organism evidence="1 2">
    <name type="scientific">Eumeta variegata</name>
    <name type="common">Bagworm moth</name>
    <name type="synonym">Eumeta japonica</name>
    <dbReference type="NCBI Taxonomy" id="151549"/>
    <lineage>
        <taxon>Eukaryota</taxon>
        <taxon>Metazoa</taxon>
        <taxon>Ecdysozoa</taxon>
        <taxon>Arthropoda</taxon>
        <taxon>Hexapoda</taxon>
        <taxon>Insecta</taxon>
        <taxon>Pterygota</taxon>
        <taxon>Neoptera</taxon>
        <taxon>Endopterygota</taxon>
        <taxon>Lepidoptera</taxon>
        <taxon>Glossata</taxon>
        <taxon>Ditrysia</taxon>
        <taxon>Tineoidea</taxon>
        <taxon>Psychidae</taxon>
        <taxon>Oiketicinae</taxon>
        <taxon>Eumeta</taxon>
    </lineage>
</organism>
<protein>
    <submittedName>
        <fullName evidence="1">Uncharacterized protein</fullName>
    </submittedName>
</protein>
<reference evidence="1 2" key="1">
    <citation type="journal article" date="2019" name="Commun. Biol.">
        <title>The bagworm genome reveals a unique fibroin gene that provides high tensile strength.</title>
        <authorList>
            <person name="Kono N."/>
            <person name="Nakamura H."/>
            <person name="Ohtoshi R."/>
            <person name="Tomita M."/>
            <person name="Numata K."/>
            <person name="Arakawa K."/>
        </authorList>
    </citation>
    <scope>NUCLEOTIDE SEQUENCE [LARGE SCALE GENOMIC DNA]</scope>
</reference>
<feature type="non-terminal residue" evidence="1">
    <location>
        <position position="25"/>
    </location>
</feature>
<evidence type="ECO:0000313" key="2">
    <source>
        <dbReference type="Proteomes" id="UP000299102"/>
    </source>
</evidence>
<proteinExistence type="predicted"/>
<keyword evidence="2" id="KW-1185">Reference proteome</keyword>
<accession>A0A4C1TAG1</accession>